<dbReference type="GO" id="GO:0003677">
    <property type="term" value="F:DNA binding"/>
    <property type="evidence" value="ECO:0007669"/>
    <property type="project" value="InterPro"/>
</dbReference>
<feature type="domain" description="HTH cro/C1-type" evidence="1">
    <location>
        <begin position="66"/>
        <end position="121"/>
    </location>
</feature>
<name>A0A846YRW5_9ACTN</name>
<dbReference type="Pfam" id="PF13560">
    <property type="entry name" value="HTH_31"/>
    <property type="match status" value="1"/>
</dbReference>
<dbReference type="Proteomes" id="UP000579250">
    <property type="component" value="Unassembled WGS sequence"/>
</dbReference>
<dbReference type="RefSeq" id="WP_157438246.1">
    <property type="nucleotide sequence ID" value="NZ_JAAXPI010000003.1"/>
</dbReference>
<keyword evidence="3" id="KW-1185">Reference proteome</keyword>
<evidence type="ECO:0000259" key="1">
    <source>
        <dbReference type="PROSITE" id="PS50943"/>
    </source>
</evidence>
<dbReference type="InterPro" id="IPR010982">
    <property type="entry name" value="Lambda_DNA-bd_dom_sf"/>
</dbReference>
<dbReference type="CDD" id="cd00093">
    <property type="entry name" value="HTH_XRE"/>
    <property type="match status" value="1"/>
</dbReference>
<protein>
    <submittedName>
        <fullName evidence="2">Helix-turn-helix domain-containing protein</fullName>
    </submittedName>
</protein>
<reference evidence="2 3" key="1">
    <citation type="submission" date="2020-04" db="EMBL/GenBank/DDBJ databases">
        <title>MicrobeNet Type strains.</title>
        <authorList>
            <person name="Nicholson A.C."/>
        </authorList>
    </citation>
    <scope>NUCLEOTIDE SEQUENCE [LARGE SCALE GENOMIC DNA]</scope>
    <source>
        <strain evidence="2 3">ATCC BAA-277</strain>
    </source>
</reference>
<comment type="caution">
    <text evidence="2">The sequence shown here is derived from an EMBL/GenBank/DDBJ whole genome shotgun (WGS) entry which is preliminary data.</text>
</comment>
<dbReference type="InterPro" id="IPR001387">
    <property type="entry name" value="Cro/C1-type_HTH"/>
</dbReference>
<dbReference type="Gene3D" id="1.10.260.40">
    <property type="entry name" value="lambda repressor-like DNA-binding domains"/>
    <property type="match status" value="1"/>
</dbReference>
<accession>A0A846YRW5</accession>
<sequence length="315" mass="35854">MIGSAVAVIAIVLSLPEIPISWDKDHRNVLRFSCYENKAKQEMPMPIVRDPLEPKISLWHLLAFYLRFLREKAGLSLTQCGKIIGVTRSTVSNIEAGRQRPQEDQLAKLDEKYGTGRLLQLLLWFARNAHDPDWGRQFLRYEEQADALRLYHGKTLPRPFQTEDYMRALATAGRPQDPDDTVARLLARQQVLLDRDNPPFFYVILDEEALRACVGGPPVMKAQLIHLRQMMDLPNVIIRFVPPSAGAHEGFDGPFQIISMESRDVAYAGAQYGGRLIEAPNEIRDLWATFDRIGAKALPEDASRALVERYLEQYT</sequence>
<dbReference type="SUPFAM" id="SSF47413">
    <property type="entry name" value="lambda repressor-like DNA-binding domains"/>
    <property type="match status" value="1"/>
</dbReference>
<evidence type="ECO:0000313" key="3">
    <source>
        <dbReference type="Proteomes" id="UP000579250"/>
    </source>
</evidence>
<dbReference type="InterPro" id="IPR043917">
    <property type="entry name" value="DUF5753"/>
</dbReference>
<dbReference type="EMBL" id="JAAXPI010000003">
    <property type="protein sequence ID" value="NKZ02871.1"/>
    <property type="molecule type" value="Genomic_DNA"/>
</dbReference>
<organism evidence="2 3">
    <name type="scientific">Actinomadura latina</name>
    <dbReference type="NCBI Taxonomy" id="163603"/>
    <lineage>
        <taxon>Bacteria</taxon>
        <taxon>Bacillati</taxon>
        <taxon>Actinomycetota</taxon>
        <taxon>Actinomycetes</taxon>
        <taxon>Streptosporangiales</taxon>
        <taxon>Thermomonosporaceae</taxon>
        <taxon>Actinomadura</taxon>
    </lineage>
</organism>
<gene>
    <name evidence="2" type="ORF">HGB48_03760</name>
</gene>
<dbReference type="AlphaFoldDB" id="A0A846YRW5"/>
<dbReference type="SMART" id="SM00530">
    <property type="entry name" value="HTH_XRE"/>
    <property type="match status" value="1"/>
</dbReference>
<evidence type="ECO:0000313" key="2">
    <source>
        <dbReference type="EMBL" id="NKZ02871.1"/>
    </source>
</evidence>
<dbReference type="Pfam" id="PF19054">
    <property type="entry name" value="DUF5753"/>
    <property type="match status" value="1"/>
</dbReference>
<proteinExistence type="predicted"/>
<dbReference type="PROSITE" id="PS50943">
    <property type="entry name" value="HTH_CROC1"/>
    <property type="match status" value="1"/>
</dbReference>